<sequence length="582" mass="63197">MQSNGTATPGATGIRLGRRGLLKICGGVAAGALASPLLSACGKSASSASSGGGGATAEVSIFTESATYEGKLDGYVGKWFKDKVNTEVSVVPNSVGGTSRFATRLSTGNLGDLIVFTGVDDLKQALNANLLLDLSTKEKELPNLFRFKDAIARVKKVYDGKVMAMPSAVCLDSVISKTDPVVVPSMRYDYYKELGSPAIKDYWSYAQVAEQMVAAHPTTENGSKFYGLSLFSQWDSTNATQLRTISQSMGWTGNDGVNAYKFIDIDPLGKRTQVLIEEGSIYLQSLKWANGFYRKGLLDPDSATQTWDDYLKKAQKGQSALWVFGYTGDLNFNPANPDLTAAGKGYKRISNDSMKAADPMTSTFGSSWYWAVTKKAKDLDGTLKLLNFLYSDEGGFGFEMGPEGVLWKRNSEGIPTLTELGKQDWSAAIPADLGGGKKSDTFKSRVNGPTLDQAWPNPTYKIPANYQVWTDYLTSNASALDKQWTQDHGGALNMKELLVKNNQLAAFKPKDVPAVSYDDQLKVVANQVGNAIKQYSWKMIYASDDATFDSLKNEMVSKAQGLGLDKCVDFEKKTAQTFFDAS</sequence>
<dbReference type="STRING" id="64702.SAMN05443377_1127"/>
<dbReference type="Proteomes" id="UP000198815">
    <property type="component" value="Unassembled WGS sequence"/>
</dbReference>
<evidence type="ECO:0000313" key="1">
    <source>
        <dbReference type="EMBL" id="SER81678.1"/>
    </source>
</evidence>
<dbReference type="InterPro" id="IPR006059">
    <property type="entry name" value="SBP"/>
</dbReference>
<dbReference type="Gene3D" id="3.40.190.10">
    <property type="entry name" value="Periplasmic binding protein-like II"/>
    <property type="match status" value="2"/>
</dbReference>
<gene>
    <name evidence="1" type="ORF">SAMN05443377_1127</name>
</gene>
<dbReference type="SUPFAM" id="SSF53850">
    <property type="entry name" value="Periplasmic binding protein-like II"/>
    <property type="match status" value="1"/>
</dbReference>
<proteinExistence type="predicted"/>
<dbReference type="EMBL" id="FOGZ01000012">
    <property type="protein sequence ID" value="SER81678.1"/>
    <property type="molecule type" value="Genomic_DNA"/>
</dbReference>
<name>A0A1H9S9T2_9ACTN</name>
<dbReference type="InterPro" id="IPR006311">
    <property type="entry name" value="TAT_signal"/>
</dbReference>
<keyword evidence="1" id="KW-0762">Sugar transport</keyword>
<dbReference type="PROSITE" id="PS51318">
    <property type="entry name" value="TAT"/>
    <property type="match status" value="1"/>
</dbReference>
<organism evidence="1 2">
    <name type="scientific">Propionibacterium cyclohexanicum</name>
    <dbReference type="NCBI Taxonomy" id="64702"/>
    <lineage>
        <taxon>Bacteria</taxon>
        <taxon>Bacillati</taxon>
        <taxon>Actinomycetota</taxon>
        <taxon>Actinomycetes</taxon>
        <taxon>Propionibacteriales</taxon>
        <taxon>Propionibacteriaceae</taxon>
        <taxon>Propionibacterium</taxon>
    </lineage>
</organism>
<dbReference type="RefSeq" id="WP_091969435.1">
    <property type="nucleotide sequence ID" value="NZ_FOGZ01000012.1"/>
</dbReference>
<accession>A0A1H9S9T2</accession>
<keyword evidence="2" id="KW-1185">Reference proteome</keyword>
<dbReference type="Pfam" id="PF01547">
    <property type="entry name" value="SBP_bac_1"/>
    <property type="match status" value="1"/>
</dbReference>
<evidence type="ECO:0000313" key="2">
    <source>
        <dbReference type="Proteomes" id="UP000198815"/>
    </source>
</evidence>
<dbReference type="AlphaFoldDB" id="A0A1H9S9T2"/>
<reference evidence="1 2" key="1">
    <citation type="submission" date="2016-10" db="EMBL/GenBank/DDBJ databases">
        <authorList>
            <person name="de Groot N.N."/>
        </authorList>
    </citation>
    <scope>NUCLEOTIDE SEQUENCE [LARGE SCALE GENOMIC DNA]</scope>
    <source>
        <strain evidence="1 2">DSM 16859</strain>
    </source>
</reference>
<keyword evidence="1" id="KW-0813">Transport</keyword>
<protein>
    <submittedName>
        <fullName evidence="1">Multiple sugar transport system substrate-binding protein/putative aldouronate transport system substrate-binding protein</fullName>
    </submittedName>
</protein>
<dbReference type="OrthoDB" id="3235892at2"/>